<reference evidence="1 2" key="1">
    <citation type="submission" date="2024-05" db="EMBL/GenBank/DDBJ databases">
        <title>Achromobacter denitrificans. BP1, complete genome.</title>
        <authorList>
            <person name="Zhang B."/>
        </authorList>
    </citation>
    <scope>NUCLEOTIDE SEQUENCE [LARGE SCALE GENOMIC DNA]</scope>
    <source>
        <strain evidence="1 2">BP1</strain>
    </source>
</reference>
<sequence length="121" mass="13646">MKITRQLDEAPRTALTWEALWQGPDKGIIACWERGLEKRQETPSMAVRALAGELPVLPWKGGVDKPIKGEKFGTHFYLAMWQGLRGEKLEIDTNREVTIVCSKTNVPVTYTSDQNKYANAV</sequence>
<evidence type="ECO:0000313" key="1">
    <source>
        <dbReference type="EMBL" id="XAN18735.1"/>
    </source>
</evidence>
<dbReference type="EMBL" id="CP154792">
    <property type="protein sequence ID" value="XAN18735.1"/>
    <property type="molecule type" value="Genomic_DNA"/>
</dbReference>
<proteinExistence type="predicted"/>
<evidence type="ECO:0000313" key="2">
    <source>
        <dbReference type="Proteomes" id="UP001446337"/>
    </source>
</evidence>
<accession>A0ABZ3G9H1</accession>
<dbReference type="Proteomes" id="UP001446337">
    <property type="component" value="Chromosome"/>
</dbReference>
<gene>
    <name evidence="1" type="ORF">AAIK43_12000</name>
</gene>
<protein>
    <submittedName>
        <fullName evidence="1">Uncharacterized protein</fullName>
    </submittedName>
</protein>
<name>A0ABZ3G9H1_ACHDE</name>
<keyword evidence="2" id="KW-1185">Reference proteome</keyword>
<dbReference type="RefSeq" id="WP_096665075.1">
    <property type="nucleotide sequence ID" value="NZ_CP154792.1"/>
</dbReference>
<organism evidence="1 2">
    <name type="scientific">Achromobacter denitrificans</name>
    <name type="common">Alcaligenes denitrificans</name>
    <dbReference type="NCBI Taxonomy" id="32002"/>
    <lineage>
        <taxon>Bacteria</taxon>
        <taxon>Pseudomonadati</taxon>
        <taxon>Pseudomonadota</taxon>
        <taxon>Betaproteobacteria</taxon>
        <taxon>Burkholderiales</taxon>
        <taxon>Alcaligenaceae</taxon>
        <taxon>Achromobacter</taxon>
    </lineage>
</organism>